<dbReference type="Proteomes" id="UP000249619">
    <property type="component" value="Unassembled WGS sequence"/>
</dbReference>
<feature type="compositionally biased region" description="Polar residues" evidence="1">
    <location>
        <begin position="78"/>
        <end position="92"/>
    </location>
</feature>
<keyword evidence="3" id="KW-1185">Reference proteome</keyword>
<protein>
    <submittedName>
        <fullName evidence="2">Uncharacterized protein</fullName>
    </submittedName>
</protein>
<organism evidence="2 3">
    <name type="scientific">Stemphylium lycopersici</name>
    <name type="common">Tomato gray leaf spot disease fungus</name>
    <name type="synonym">Thyrospora lycopersici</name>
    <dbReference type="NCBI Taxonomy" id="183478"/>
    <lineage>
        <taxon>Eukaryota</taxon>
        <taxon>Fungi</taxon>
        <taxon>Dikarya</taxon>
        <taxon>Ascomycota</taxon>
        <taxon>Pezizomycotina</taxon>
        <taxon>Dothideomycetes</taxon>
        <taxon>Pleosporomycetidae</taxon>
        <taxon>Pleosporales</taxon>
        <taxon>Pleosporineae</taxon>
        <taxon>Pleosporaceae</taxon>
        <taxon>Stemphylium</taxon>
    </lineage>
</organism>
<dbReference type="AlphaFoldDB" id="A0A364NFT9"/>
<evidence type="ECO:0000313" key="3">
    <source>
        <dbReference type="Proteomes" id="UP000249619"/>
    </source>
</evidence>
<comment type="caution">
    <text evidence="2">The sequence shown here is derived from an EMBL/GenBank/DDBJ whole genome shotgun (WGS) entry which is preliminary data.</text>
</comment>
<evidence type="ECO:0000313" key="2">
    <source>
        <dbReference type="EMBL" id="RAR16159.1"/>
    </source>
</evidence>
<feature type="compositionally biased region" description="Polar residues" evidence="1">
    <location>
        <begin position="50"/>
        <end position="65"/>
    </location>
</feature>
<dbReference type="EMBL" id="QGDH01000005">
    <property type="protein sequence ID" value="RAR16159.1"/>
    <property type="molecule type" value="Genomic_DNA"/>
</dbReference>
<proteinExistence type="predicted"/>
<feature type="region of interest" description="Disordered" evidence="1">
    <location>
        <begin position="106"/>
        <end position="214"/>
    </location>
</feature>
<feature type="region of interest" description="Disordered" evidence="1">
    <location>
        <begin position="78"/>
        <end position="97"/>
    </location>
</feature>
<name>A0A364NFT9_STELY</name>
<gene>
    <name evidence="2" type="ORF">DDE83_000516</name>
</gene>
<reference evidence="3" key="1">
    <citation type="submission" date="2018-05" db="EMBL/GenBank/DDBJ databases">
        <title>Draft genome sequence of Stemphylium lycopersici strain CIDEFI 213.</title>
        <authorList>
            <person name="Medina R."/>
            <person name="Franco M.E.E."/>
            <person name="Lucentini C.G."/>
            <person name="Saparrat M.C.N."/>
            <person name="Balatti P.A."/>
        </authorList>
    </citation>
    <scope>NUCLEOTIDE SEQUENCE [LARGE SCALE GENOMIC DNA]</scope>
    <source>
        <strain evidence="3">CIDEFI 213</strain>
    </source>
</reference>
<evidence type="ECO:0000256" key="1">
    <source>
        <dbReference type="SAM" id="MobiDB-lite"/>
    </source>
</evidence>
<feature type="region of interest" description="Disordered" evidence="1">
    <location>
        <begin position="45"/>
        <end position="68"/>
    </location>
</feature>
<sequence length="214" mass="24369">MNFLRMGDFVLKEDLHVELQQPRALPEQGPQRDIQWSIDPSLLSPEEQFINRTSTPTTPNESDTLSLARPCSRPLNQASQFQYSDPSTTRQPSPYIPPGWPWREDHYYQESMTPPKPPPFVTLSSLGQAPTSSALLSTPPNLLVQNQVTKQKGPGRPRKHLLPDPFAPKRNRGRPKGSRDRYKRLGRGEKTKIKTSGAYEEEVRNHKTVTKARH</sequence>
<accession>A0A364NFT9</accession>
<feature type="compositionally biased region" description="Polar residues" evidence="1">
    <location>
        <begin position="122"/>
        <end position="150"/>
    </location>
</feature>
<feature type="compositionally biased region" description="Basic residues" evidence="1">
    <location>
        <begin position="169"/>
        <end position="185"/>
    </location>
</feature>